<feature type="region of interest" description="Disordered" evidence="1">
    <location>
        <begin position="105"/>
        <end position="135"/>
    </location>
</feature>
<protein>
    <recommendedName>
        <fullName evidence="4">XRE family transcriptional regulator</fullName>
    </recommendedName>
</protein>
<keyword evidence="3" id="KW-1185">Reference proteome</keyword>
<sequence>MALRGQISATYAADATAEQCRLADALRTLHAACAPITMRALGKHLGYSAAAISHFLHARRIPSTATVERLYALALDRWHAKGSAETLISIDNLRELAATARIRQPNGRLGQRHGSTTSKGYRRNDSPVGTPAERGYRRNDVRSVPHIAPSAFAGERESVVGSLLTMPPDQRLAALWHLGSLLSVDELAAACAELARNGLRDEVDGLLAGAQDHRSLAGVIKVLLPA</sequence>
<proteinExistence type="predicted"/>
<reference evidence="2 3" key="1">
    <citation type="journal article" date="2019" name="Int. J. Syst. Evol. Microbiol.">
        <title>The Global Catalogue of Microorganisms (GCM) 10K type strain sequencing project: providing services to taxonomists for standard genome sequencing and annotation.</title>
        <authorList>
            <consortium name="The Broad Institute Genomics Platform"/>
            <consortium name="The Broad Institute Genome Sequencing Center for Infectious Disease"/>
            <person name="Wu L."/>
            <person name="Ma J."/>
        </authorList>
    </citation>
    <scope>NUCLEOTIDE SEQUENCE [LARGE SCALE GENOMIC DNA]</scope>
    <source>
        <strain evidence="2 3">JCM 15572</strain>
    </source>
</reference>
<dbReference type="EMBL" id="BAAAPH010000015">
    <property type="protein sequence ID" value="GAA1584014.1"/>
    <property type="molecule type" value="Genomic_DNA"/>
</dbReference>
<accession>A0ABN2DR10</accession>
<evidence type="ECO:0000313" key="2">
    <source>
        <dbReference type="EMBL" id="GAA1584014.1"/>
    </source>
</evidence>
<evidence type="ECO:0008006" key="4">
    <source>
        <dbReference type="Google" id="ProtNLM"/>
    </source>
</evidence>
<name>A0ABN2DR10_9ACTN</name>
<evidence type="ECO:0000256" key="1">
    <source>
        <dbReference type="SAM" id="MobiDB-lite"/>
    </source>
</evidence>
<organism evidence="2 3">
    <name type="scientific">Kribbella hippodromi</name>
    <dbReference type="NCBI Taxonomy" id="434347"/>
    <lineage>
        <taxon>Bacteria</taxon>
        <taxon>Bacillati</taxon>
        <taxon>Actinomycetota</taxon>
        <taxon>Actinomycetes</taxon>
        <taxon>Propionibacteriales</taxon>
        <taxon>Kribbellaceae</taxon>
        <taxon>Kribbella</taxon>
    </lineage>
</organism>
<evidence type="ECO:0000313" key="3">
    <source>
        <dbReference type="Proteomes" id="UP001501705"/>
    </source>
</evidence>
<dbReference type="Proteomes" id="UP001501705">
    <property type="component" value="Unassembled WGS sequence"/>
</dbReference>
<comment type="caution">
    <text evidence="2">The sequence shown here is derived from an EMBL/GenBank/DDBJ whole genome shotgun (WGS) entry which is preliminary data.</text>
</comment>
<gene>
    <name evidence="2" type="ORF">GCM10009804_45460</name>
</gene>